<dbReference type="EMBL" id="JAABOA010007733">
    <property type="protein sequence ID" value="KAF9538154.1"/>
    <property type="molecule type" value="Genomic_DNA"/>
</dbReference>
<evidence type="ECO:0000313" key="2">
    <source>
        <dbReference type="EMBL" id="KAF9538154.1"/>
    </source>
</evidence>
<name>A0A9P6EZ07_9FUNG</name>
<feature type="chain" id="PRO_5040517204" evidence="1">
    <location>
        <begin position="24"/>
        <end position="114"/>
    </location>
</feature>
<protein>
    <submittedName>
        <fullName evidence="2">Uncharacterized protein</fullName>
    </submittedName>
</protein>
<proteinExistence type="predicted"/>
<sequence>TLFAMKITYVALAAVAFAQMCIAGSVLPCTGEQDRLCRKFQREGNDMYYCICTSPDLSCQVGMPDCNSDKKRECKDFCDAKVICGGSPCPYPSHCTKLAMGGKPEYKCTQYSNA</sequence>
<comment type="caution">
    <text evidence="2">The sequence shown here is derived from an EMBL/GenBank/DDBJ whole genome shotgun (WGS) entry which is preliminary data.</text>
</comment>
<organism evidence="2 3">
    <name type="scientific">Lunasporangiospora selenospora</name>
    <dbReference type="NCBI Taxonomy" id="979761"/>
    <lineage>
        <taxon>Eukaryota</taxon>
        <taxon>Fungi</taxon>
        <taxon>Fungi incertae sedis</taxon>
        <taxon>Mucoromycota</taxon>
        <taxon>Mortierellomycotina</taxon>
        <taxon>Mortierellomycetes</taxon>
        <taxon>Mortierellales</taxon>
        <taxon>Mortierellaceae</taxon>
        <taxon>Lunasporangiospora</taxon>
    </lineage>
</organism>
<gene>
    <name evidence="2" type="ORF">BGW38_010011</name>
</gene>
<reference evidence="2" key="1">
    <citation type="journal article" date="2020" name="Fungal Divers.">
        <title>Resolving the Mortierellaceae phylogeny through synthesis of multi-gene phylogenetics and phylogenomics.</title>
        <authorList>
            <person name="Vandepol N."/>
            <person name="Liber J."/>
            <person name="Desiro A."/>
            <person name="Na H."/>
            <person name="Kennedy M."/>
            <person name="Barry K."/>
            <person name="Grigoriev I.V."/>
            <person name="Miller A.N."/>
            <person name="O'Donnell K."/>
            <person name="Stajich J.E."/>
            <person name="Bonito G."/>
        </authorList>
    </citation>
    <scope>NUCLEOTIDE SEQUENCE</scope>
    <source>
        <strain evidence="2">KOD1015</strain>
    </source>
</reference>
<feature type="non-terminal residue" evidence="2">
    <location>
        <position position="1"/>
    </location>
</feature>
<evidence type="ECO:0000256" key="1">
    <source>
        <dbReference type="SAM" id="SignalP"/>
    </source>
</evidence>
<keyword evidence="1" id="KW-0732">Signal</keyword>
<accession>A0A9P6EZ07</accession>
<feature type="signal peptide" evidence="1">
    <location>
        <begin position="1"/>
        <end position="23"/>
    </location>
</feature>
<dbReference type="AlphaFoldDB" id="A0A9P6EZ07"/>
<evidence type="ECO:0000313" key="3">
    <source>
        <dbReference type="Proteomes" id="UP000780801"/>
    </source>
</evidence>
<dbReference type="OrthoDB" id="2396895at2759"/>
<keyword evidence="3" id="KW-1185">Reference proteome</keyword>
<dbReference type="Proteomes" id="UP000780801">
    <property type="component" value="Unassembled WGS sequence"/>
</dbReference>